<evidence type="ECO:0000256" key="8">
    <source>
        <dbReference type="PIRSR" id="PIRSR608901-2"/>
    </source>
</evidence>
<evidence type="ECO:0000256" key="9">
    <source>
        <dbReference type="SAM" id="Phobius"/>
    </source>
</evidence>
<feature type="transmembrane region" description="Helical" evidence="9">
    <location>
        <begin position="117"/>
        <end position="139"/>
    </location>
</feature>
<feature type="binding site" evidence="7">
    <location>
        <position position="31"/>
    </location>
    <ligand>
        <name>Ca(2+)</name>
        <dbReference type="ChEBI" id="CHEBI:29108"/>
    </ligand>
</feature>
<dbReference type="VEuPathDB" id="FungiDB:AeMF1_005217"/>
<comment type="subcellular location">
    <subcellularLocation>
        <location evidence="1">Membrane</location>
        <topology evidence="1">Multi-pass membrane protein</topology>
    </subcellularLocation>
</comment>
<evidence type="ECO:0000256" key="5">
    <source>
        <dbReference type="ARBA" id="ARBA00022989"/>
    </source>
</evidence>
<keyword evidence="11" id="KW-1185">Reference proteome</keyword>
<feature type="binding site" evidence="8">
    <location>
        <position position="79"/>
    </location>
    <ligand>
        <name>Zn(2+)</name>
        <dbReference type="ChEBI" id="CHEBI:29105"/>
        <note>catalytic</note>
    </ligand>
</feature>
<evidence type="ECO:0000313" key="10">
    <source>
        <dbReference type="EMBL" id="KAF0722178.1"/>
    </source>
</evidence>
<dbReference type="GO" id="GO:0098542">
    <property type="term" value="P:defense response to other organism"/>
    <property type="evidence" value="ECO:0007669"/>
    <property type="project" value="InterPro"/>
</dbReference>
<feature type="transmembrane region" description="Helical" evidence="9">
    <location>
        <begin position="94"/>
        <end position="110"/>
    </location>
</feature>
<keyword evidence="3 9" id="KW-0812">Transmembrane</keyword>
<sequence length="256" mass="29357">MASDRQGYWGPVTSTIDWCEPNYVASFYMAEFWNAWSNIFFVLAGFYGLYRSIALGFEWRFHLIYINIVVIGIGSAMFHGTLLFVSQQFDETPMIWSMLIWFYILYSPLWEKQSASVNSFIVLLLSTLGLGFAGLHAIYRFTTGFQLLFAALVLFCLPRLFWYYGGVKNARARSLVGLYLGSILIATACWLVDFHYCQSAFNFYGHAWWHCFMSLNAYAGPLFMQYVRADSKGKNPTVEVAWPTTLTISIASDKQD</sequence>
<feature type="transmembrane region" description="Helical" evidence="9">
    <location>
        <begin position="145"/>
        <end position="164"/>
    </location>
</feature>
<gene>
    <name evidence="10" type="ORF">Ae201684_018655</name>
</gene>
<proteinExistence type="inferred from homology"/>
<keyword evidence="8" id="KW-0862">Zinc</keyword>
<dbReference type="GO" id="GO:0006672">
    <property type="term" value="P:ceramide metabolic process"/>
    <property type="evidence" value="ECO:0007669"/>
    <property type="project" value="InterPro"/>
</dbReference>
<dbReference type="AlphaFoldDB" id="A0A6G0W4U1"/>
<evidence type="ECO:0000256" key="1">
    <source>
        <dbReference type="ARBA" id="ARBA00004141"/>
    </source>
</evidence>
<evidence type="ECO:0000256" key="3">
    <source>
        <dbReference type="ARBA" id="ARBA00022692"/>
    </source>
</evidence>
<feature type="binding site" evidence="7">
    <location>
        <position position="18"/>
    </location>
    <ligand>
        <name>Ca(2+)</name>
        <dbReference type="ChEBI" id="CHEBI:29108"/>
    </ligand>
</feature>
<keyword evidence="7" id="KW-0106">Calcium</keyword>
<dbReference type="GO" id="GO:0016020">
    <property type="term" value="C:membrane"/>
    <property type="evidence" value="ECO:0007669"/>
    <property type="project" value="UniProtKB-SubCell"/>
</dbReference>
<dbReference type="Pfam" id="PF05875">
    <property type="entry name" value="Ceramidase"/>
    <property type="match status" value="1"/>
</dbReference>
<feature type="binding site" evidence="8">
    <location>
        <position position="210"/>
    </location>
    <ligand>
        <name>Zn(2+)</name>
        <dbReference type="ChEBI" id="CHEBI:29105"/>
        <note>catalytic</note>
    </ligand>
</feature>
<name>A0A6G0W4U1_9STRA</name>
<dbReference type="Proteomes" id="UP000481153">
    <property type="component" value="Unassembled WGS sequence"/>
</dbReference>
<feature type="transmembrane region" description="Helical" evidence="9">
    <location>
        <begin position="62"/>
        <end position="82"/>
    </location>
</feature>
<dbReference type="GO" id="GO:0009651">
    <property type="term" value="P:response to salt stress"/>
    <property type="evidence" value="ECO:0007669"/>
    <property type="project" value="InterPro"/>
</dbReference>
<dbReference type="PANTHER" id="PTHR46852:SF1">
    <property type="entry name" value="ALKALINE PHYTOCERAMIDASE FAMILY PROTEIN, EXPRESSED"/>
    <property type="match status" value="1"/>
</dbReference>
<evidence type="ECO:0000256" key="4">
    <source>
        <dbReference type="ARBA" id="ARBA00022801"/>
    </source>
</evidence>
<feature type="transmembrane region" description="Helical" evidence="9">
    <location>
        <begin position="32"/>
        <end position="50"/>
    </location>
</feature>
<feature type="binding site" evidence="7">
    <location>
        <position position="22"/>
    </location>
    <ligand>
        <name>Ca(2+)</name>
        <dbReference type="ChEBI" id="CHEBI:29108"/>
    </ligand>
</feature>
<keyword evidence="5 9" id="KW-1133">Transmembrane helix</keyword>
<dbReference type="GO" id="GO:0046872">
    <property type="term" value="F:metal ion binding"/>
    <property type="evidence" value="ECO:0007669"/>
    <property type="project" value="UniProtKB-KW"/>
</dbReference>
<comment type="cofactor">
    <cofactor evidence="8">
        <name>Zn(2+)</name>
        <dbReference type="ChEBI" id="CHEBI:29105"/>
    </cofactor>
</comment>
<feature type="binding site" evidence="7">
    <location>
        <position position="17"/>
    </location>
    <ligand>
        <name>Ca(2+)</name>
        <dbReference type="ChEBI" id="CHEBI:29108"/>
    </ligand>
</feature>
<feature type="transmembrane region" description="Helical" evidence="9">
    <location>
        <begin position="207"/>
        <end position="227"/>
    </location>
</feature>
<protein>
    <recommendedName>
        <fullName evidence="12">Alkaline phytoceramidase</fullName>
    </recommendedName>
</protein>
<evidence type="ECO:0000256" key="6">
    <source>
        <dbReference type="ARBA" id="ARBA00023136"/>
    </source>
</evidence>
<keyword evidence="6 9" id="KW-0472">Membrane</keyword>
<evidence type="ECO:0000313" key="11">
    <source>
        <dbReference type="Proteomes" id="UP000481153"/>
    </source>
</evidence>
<dbReference type="InterPro" id="IPR044219">
    <property type="entry name" value="ACER_plant"/>
</dbReference>
<evidence type="ECO:0008006" key="12">
    <source>
        <dbReference type="Google" id="ProtNLM"/>
    </source>
</evidence>
<dbReference type="PANTHER" id="PTHR46852">
    <property type="entry name" value="ALKALINE CERAMIDASE"/>
    <property type="match status" value="1"/>
</dbReference>
<comment type="similarity">
    <text evidence="2">Belongs to the alkaline ceramidase family.</text>
</comment>
<feature type="binding site" evidence="8">
    <location>
        <position position="206"/>
    </location>
    <ligand>
        <name>Zn(2+)</name>
        <dbReference type="ChEBI" id="CHEBI:29105"/>
        <note>catalytic</note>
    </ligand>
</feature>
<feature type="binding site" evidence="7">
    <location>
        <position position="20"/>
    </location>
    <ligand>
        <name>Ca(2+)</name>
        <dbReference type="ChEBI" id="CHEBI:29108"/>
    </ligand>
</feature>
<reference evidence="10 11" key="1">
    <citation type="submission" date="2019-07" db="EMBL/GenBank/DDBJ databases">
        <title>Genomics analysis of Aphanomyces spp. identifies a new class of oomycete effector associated with host adaptation.</title>
        <authorList>
            <person name="Gaulin E."/>
        </authorList>
    </citation>
    <scope>NUCLEOTIDE SEQUENCE [LARGE SCALE GENOMIC DNA]</scope>
    <source>
        <strain evidence="10 11">ATCC 201684</strain>
    </source>
</reference>
<organism evidence="10 11">
    <name type="scientific">Aphanomyces euteiches</name>
    <dbReference type="NCBI Taxonomy" id="100861"/>
    <lineage>
        <taxon>Eukaryota</taxon>
        <taxon>Sar</taxon>
        <taxon>Stramenopiles</taxon>
        <taxon>Oomycota</taxon>
        <taxon>Saprolegniomycetes</taxon>
        <taxon>Saprolegniales</taxon>
        <taxon>Verrucalvaceae</taxon>
        <taxon>Aphanomyces</taxon>
    </lineage>
</organism>
<dbReference type="GO" id="GO:0016811">
    <property type="term" value="F:hydrolase activity, acting on carbon-nitrogen (but not peptide) bonds, in linear amides"/>
    <property type="evidence" value="ECO:0007669"/>
    <property type="project" value="InterPro"/>
</dbReference>
<evidence type="ECO:0000256" key="7">
    <source>
        <dbReference type="PIRSR" id="PIRSR608901-1"/>
    </source>
</evidence>
<dbReference type="GO" id="GO:0006914">
    <property type="term" value="P:autophagy"/>
    <property type="evidence" value="ECO:0007669"/>
    <property type="project" value="InterPro"/>
</dbReference>
<keyword evidence="4" id="KW-0378">Hydrolase</keyword>
<accession>A0A6G0W4U1</accession>
<feature type="transmembrane region" description="Helical" evidence="9">
    <location>
        <begin position="176"/>
        <end position="195"/>
    </location>
</feature>
<comment type="caution">
    <text evidence="10">The sequence shown here is derived from an EMBL/GenBank/DDBJ whole genome shotgun (WGS) entry which is preliminary data.</text>
</comment>
<keyword evidence="7" id="KW-0479">Metal-binding</keyword>
<dbReference type="EMBL" id="VJMJ01000345">
    <property type="protein sequence ID" value="KAF0722178.1"/>
    <property type="molecule type" value="Genomic_DNA"/>
</dbReference>
<evidence type="ECO:0000256" key="2">
    <source>
        <dbReference type="ARBA" id="ARBA00009780"/>
    </source>
</evidence>
<dbReference type="InterPro" id="IPR008901">
    <property type="entry name" value="ACER"/>
</dbReference>